<keyword evidence="7" id="KW-0934">Plastid</keyword>
<evidence type="ECO:0000256" key="3">
    <source>
        <dbReference type="ARBA" id="ARBA00022980"/>
    </source>
</evidence>
<dbReference type="InterPro" id="IPR012340">
    <property type="entry name" value="NA-bd_OB-fold"/>
</dbReference>
<feature type="domain" description="TRAM" evidence="6">
    <location>
        <begin position="103"/>
        <end position="164"/>
    </location>
</feature>
<dbReference type="InterPro" id="IPR001865">
    <property type="entry name" value="Ribosomal_uS2"/>
</dbReference>
<dbReference type="EMBL" id="KT199249">
    <property type="protein sequence ID" value="AMO00918.1"/>
    <property type="molecule type" value="Genomic_DNA"/>
</dbReference>
<dbReference type="PANTHER" id="PTHR12534">
    <property type="entry name" value="30S RIBOSOMAL PROTEIN S2 PROKARYOTIC AND ORGANELLAR"/>
    <property type="match status" value="1"/>
</dbReference>
<dbReference type="HAMAP" id="MF_00291_B">
    <property type="entry name" value="Ribosomal_uS2_B"/>
    <property type="match status" value="1"/>
</dbReference>
<protein>
    <recommendedName>
        <fullName evidence="5">Small ribosomal subunit protein uS2c</fullName>
    </recommendedName>
</protein>
<evidence type="ECO:0000256" key="1">
    <source>
        <dbReference type="ARBA" id="ARBA00004229"/>
    </source>
</evidence>
<reference evidence="7" key="1">
    <citation type="journal article" date="2016" name="Mol. Phylogenet. Evol.">
        <title>Chloroplast phylogenomic data from the green algal order Sphaeropleales (Chlorophyceae, Chlorophyta) reveal complex patterns of sequence evolution.</title>
        <authorList>
            <person name="Fucikova K."/>
            <person name="Lewis P.O."/>
            <person name="Lewis L.A."/>
        </authorList>
    </citation>
    <scope>NUCLEOTIDE SEQUENCE</scope>
    <source>
        <strain evidence="7">CAUP H6502</strain>
    </source>
</reference>
<comment type="subcellular location">
    <subcellularLocation>
        <location evidence="1 5">Plastid</location>
        <location evidence="1 5">Chloroplast</location>
    </subcellularLocation>
</comment>
<dbReference type="InterPro" id="IPR023591">
    <property type="entry name" value="Ribosomal_uS2_flav_dom_sf"/>
</dbReference>
<dbReference type="InterPro" id="IPR018130">
    <property type="entry name" value="Ribosomal_uS2_CS"/>
</dbReference>
<dbReference type="PROSITE" id="PS50926">
    <property type="entry name" value="TRAM"/>
    <property type="match status" value="2"/>
</dbReference>
<organism evidence="7">
    <name type="scientific">Mychonastes homosphaera</name>
    <name type="common">Green alga</name>
    <name type="synonym">Chlorella homosphaera</name>
    <dbReference type="NCBI Taxonomy" id="31300"/>
    <lineage>
        <taxon>Eukaryota</taxon>
        <taxon>Viridiplantae</taxon>
        <taxon>Chlorophyta</taxon>
        <taxon>core chlorophytes</taxon>
        <taxon>Chlorophyceae</taxon>
        <taxon>CS clade</taxon>
        <taxon>Sphaeropleales</taxon>
        <taxon>Mychonastaceae</taxon>
        <taxon>Mychonastes</taxon>
    </lineage>
</organism>
<evidence type="ECO:0000256" key="2">
    <source>
        <dbReference type="ARBA" id="ARBA00006242"/>
    </source>
</evidence>
<dbReference type="PANTHER" id="PTHR12534:SF0">
    <property type="entry name" value="SMALL RIBOSOMAL SUBUNIT PROTEIN US2M"/>
    <property type="match status" value="1"/>
</dbReference>
<sequence length="859" mass="97496">MLQNFTISIFMKQTTSKTRAKSTRKTETINVLKAGDVLNLHITAIGAKNTALAELPNGFTVVLPEGQVGDHVRCKISKVMTGAVKYATANVLDYVTSSTLTLPVRVGQRITASISKAGPKESGLISLDNNFTVIVPNAANHVNGTVSVIITRVKSTYAFGTLLESRGLQAKSATLKEHASFQLQAGTKFQIEIPSTVKTYNNYFVFQFKGTVLFLRQGLGVQSGDKVLMKLTKIDSRFVVGQILKISPLSSQQQKAMIQAEVRTMIQTGLHFGKKTVRCHANMRPYLWIRKKGKNADRPFVKRGRHTINVLRTRRCLHHSLMQLAKYAAKGKTFLFVGTKKSAASLIAKTSLLTQTSFYVNTRWLGGMLTNWKTILKSIAQIRPILKEKQRLIRTLLEKRQQIKERLIFKVNLLRERSRQLVTKGQLLMAKLTKSQADSNHQDLIQTSQALILKREQLLARTQLLVQKYTSLTQQSQKIAEQTALLRQKGQKLVEQKTNLLTQHEYYQHKFQEFQQLARIATQLVELETQNAKEGNQVWTLSYNQFAQVTQESWGVPNPSPEVLNAMINAMKTRYDIFNSNTLFTSTAKNGGKAIVMSKLVHKFVTFLPFLTKSMEVTQERLLAIQKALKSIQNDLQTIKSDFAKFETLNAEVTAQLTLIKSKLLSEQETLRVLKLKLRRLAAEQRLLQFLPRLRSLPTLSQNAKMVETIQVLMRKFVDPRLTYSMDTVYDQRLRLTSKKMAALRKHKWQRLETYFGGVTKMAKMGRKQISNNVAIIIGQQEELNTVRECQKLGIKMFTIVDTNSNPRLSDHVIPANDDSRNTMKYILGEMLTYIRLAQKLRQKVAKRQPVRLAFAKSA</sequence>
<proteinExistence type="inferred from homology"/>
<dbReference type="GeneID" id="27073474"/>
<dbReference type="InterPro" id="IPR002792">
    <property type="entry name" value="TRAM_dom"/>
</dbReference>
<name>A0A140H9R9_MYCHS</name>
<dbReference type="GO" id="GO:0009507">
    <property type="term" value="C:chloroplast"/>
    <property type="evidence" value="ECO:0007669"/>
    <property type="project" value="UniProtKB-SubCell"/>
</dbReference>
<dbReference type="GO" id="GO:0003735">
    <property type="term" value="F:structural constituent of ribosome"/>
    <property type="evidence" value="ECO:0007669"/>
    <property type="project" value="InterPro"/>
</dbReference>
<evidence type="ECO:0000313" key="7">
    <source>
        <dbReference type="EMBL" id="AMO00918.1"/>
    </source>
</evidence>
<dbReference type="PROSITE" id="PS00962">
    <property type="entry name" value="RIBOSOMAL_S2_1"/>
    <property type="match status" value="1"/>
</dbReference>
<evidence type="ECO:0000256" key="5">
    <source>
        <dbReference type="HAMAP-Rule" id="MF_00291"/>
    </source>
</evidence>
<keyword evidence="4 5" id="KW-0687">Ribonucleoprotein</keyword>
<dbReference type="Pfam" id="PF00318">
    <property type="entry name" value="Ribosomal_S2"/>
    <property type="match status" value="2"/>
</dbReference>
<dbReference type="SUPFAM" id="SSF52313">
    <property type="entry name" value="Ribosomal protein S2"/>
    <property type="match status" value="2"/>
</dbReference>
<dbReference type="AlphaFoldDB" id="A0A140H9R9"/>
<dbReference type="GO" id="GO:0006412">
    <property type="term" value="P:translation"/>
    <property type="evidence" value="ECO:0007669"/>
    <property type="project" value="UniProtKB-UniRule"/>
</dbReference>
<comment type="similarity">
    <text evidence="2 5">Belongs to the universal ribosomal protein uS2 family.</text>
</comment>
<dbReference type="Gene3D" id="2.40.50.140">
    <property type="entry name" value="Nucleic acid-binding proteins"/>
    <property type="match status" value="2"/>
</dbReference>
<dbReference type="Pfam" id="PF01938">
    <property type="entry name" value="TRAM"/>
    <property type="match status" value="1"/>
</dbReference>
<dbReference type="Gene3D" id="3.40.50.10490">
    <property type="entry name" value="Glucose-6-phosphate isomerase like protein, domain 1"/>
    <property type="match status" value="2"/>
</dbReference>
<dbReference type="RefSeq" id="YP_009238109.1">
    <property type="nucleotide sequence ID" value="NC_029671.1"/>
</dbReference>
<evidence type="ECO:0000259" key="6">
    <source>
        <dbReference type="PROSITE" id="PS50926"/>
    </source>
</evidence>
<gene>
    <name evidence="5 7" type="primary">rps2</name>
    <name evidence="7" type="ORF">VU95_51</name>
</gene>
<dbReference type="InterPro" id="IPR005706">
    <property type="entry name" value="Ribosomal_uS2_bac/mit/plastid"/>
</dbReference>
<evidence type="ECO:0000256" key="4">
    <source>
        <dbReference type="ARBA" id="ARBA00023274"/>
    </source>
</evidence>
<keyword evidence="7" id="KW-0150">Chloroplast</keyword>
<keyword evidence="3 5" id="KW-0689">Ribosomal protein</keyword>
<geneLocation type="chloroplast" evidence="7"/>
<dbReference type="NCBIfam" id="TIGR01011">
    <property type="entry name" value="rpsB_bact"/>
    <property type="match status" value="1"/>
</dbReference>
<accession>A0A140H9R9</accession>
<dbReference type="CDD" id="cd01425">
    <property type="entry name" value="RPS2"/>
    <property type="match status" value="1"/>
</dbReference>
<dbReference type="GO" id="GO:0005763">
    <property type="term" value="C:mitochondrial small ribosomal subunit"/>
    <property type="evidence" value="ECO:0007669"/>
    <property type="project" value="TreeGrafter"/>
</dbReference>
<feature type="domain" description="TRAM" evidence="6">
    <location>
        <begin position="31"/>
        <end position="93"/>
    </location>
</feature>